<evidence type="ECO:0000313" key="3">
    <source>
        <dbReference type="EMBL" id="ORE09537.1"/>
    </source>
</evidence>
<evidence type="ECO:0008006" key="4">
    <source>
        <dbReference type="Google" id="ProtNLM"/>
    </source>
</evidence>
<dbReference type="PANTHER" id="PTHR28060:SF1">
    <property type="entry name" value="ATP SYNTHASE SUBUNIT J, MITOCHONDRIAL"/>
    <property type="match status" value="1"/>
</dbReference>
<feature type="transmembrane region" description="Helical" evidence="2">
    <location>
        <begin position="12"/>
        <end position="29"/>
    </location>
</feature>
<dbReference type="PANTHER" id="PTHR28060">
    <property type="entry name" value="ATP SYNTHASE SUBUNIT J, MITOCHONDRIAL"/>
    <property type="match status" value="1"/>
</dbReference>
<name>A0A1X0RBX4_RHIZD</name>
<dbReference type="Pfam" id="PF04911">
    <property type="entry name" value="ATP-synt_J"/>
    <property type="match status" value="1"/>
</dbReference>
<evidence type="ECO:0000256" key="1">
    <source>
        <dbReference type="SAM" id="MobiDB-lite"/>
    </source>
</evidence>
<gene>
    <name evidence="3" type="ORF">BCV72DRAFT_62018</name>
</gene>
<organism evidence="3">
    <name type="scientific">Rhizopus microsporus var. microsporus</name>
    <dbReference type="NCBI Taxonomy" id="86635"/>
    <lineage>
        <taxon>Eukaryota</taxon>
        <taxon>Fungi</taxon>
        <taxon>Fungi incertae sedis</taxon>
        <taxon>Mucoromycota</taxon>
        <taxon>Mucoromycotina</taxon>
        <taxon>Mucoromycetes</taxon>
        <taxon>Mucorales</taxon>
        <taxon>Mucorineae</taxon>
        <taxon>Rhizopodaceae</taxon>
        <taxon>Rhizopus</taxon>
    </lineage>
</organism>
<dbReference type="EMBL" id="KV921875">
    <property type="protein sequence ID" value="ORE09537.1"/>
    <property type="molecule type" value="Genomic_DNA"/>
</dbReference>
<keyword evidence="2" id="KW-1133">Transmembrane helix</keyword>
<sequence length="58" mass="6387">MFGLRKFDVPAFRPVVPFIAGGALVLYLVNKAQTAMINSEQYRNDPRNPALASGKKAH</sequence>
<dbReference type="AlphaFoldDB" id="A0A1X0RBX4"/>
<protein>
    <recommendedName>
        <fullName evidence="4">ATPase, F0 complex, subunit J</fullName>
    </recommendedName>
</protein>
<dbReference type="Proteomes" id="UP000242414">
    <property type="component" value="Unassembled WGS sequence"/>
</dbReference>
<dbReference type="VEuPathDB" id="FungiDB:BCV72DRAFT_62018"/>
<dbReference type="GO" id="GO:0046933">
    <property type="term" value="F:proton-transporting ATP synthase activity, rotational mechanism"/>
    <property type="evidence" value="ECO:0007669"/>
    <property type="project" value="TreeGrafter"/>
</dbReference>
<feature type="region of interest" description="Disordered" evidence="1">
    <location>
        <begin position="38"/>
        <end position="58"/>
    </location>
</feature>
<dbReference type="OrthoDB" id="5520611at2759"/>
<keyword evidence="2" id="KW-0472">Membrane</keyword>
<dbReference type="InterPro" id="IPR006995">
    <property type="entry name" value="ATP_synth_F0_jsu"/>
</dbReference>
<dbReference type="GO" id="GO:0045259">
    <property type="term" value="C:proton-transporting ATP synthase complex"/>
    <property type="evidence" value="ECO:0007669"/>
    <property type="project" value="InterPro"/>
</dbReference>
<accession>A0A1X0RBX4</accession>
<evidence type="ECO:0000256" key="2">
    <source>
        <dbReference type="SAM" id="Phobius"/>
    </source>
</evidence>
<proteinExistence type="predicted"/>
<reference evidence="3" key="1">
    <citation type="journal article" date="2016" name="Proc. Natl. Acad. Sci. U.S.A.">
        <title>Lipid metabolic changes in an early divergent fungus govern the establishment of a mutualistic symbiosis with endobacteria.</title>
        <authorList>
            <person name="Lastovetsky O.A."/>
            <person name="Gaspar M.L."/>
            <person name="Mondo S.J."/>
            <person name="LaButti K.M."/>
            <person name="Sandor L."/>
            <person name="Grigoriev I.V."/>
            <person name="Henry S.A."/>
            <person name="Pawlowska T.E."/>
        </authorList>
    </citation>
    <scope>NUCLEOTIDE SEQUENCE [LARGE SCALE GENOMIC DNA]</scope>
    <source>
        <strain evidence="3">ATCC 52814</strain>
    </source>
</reference>
<keyword evidence="2" id="KW-0812">Transmembrane</keyword>